<dbReference type="Gene3D" id="3.40.630.50">
    <property type="entry name" value="AF0625-like"/>
    <property type="match status" value="1"/>
</dbReference>
<comment type="similarity">
    <text evidence="4">Belongs to the DtdA deacylase family.</text>
</comment>
<name>M0M0Q1_9EURY</name>
<proteinExistence type="inferred from homology"/>
<gene>
    <name evidence="4" type="primary">dtdA</name>
    <name evidence="5" type="ORF">C447_07058</name>
</gene>
<sequence length="446" mass="48059">MIGIVVSRADRASSHIGEHLRDLTDWTTEEDETRAESDGGGTVFRTTGFELREFDALHLEIDGIAEAFDDPDLVVFASKHAGDTGRFLTAHHTGNFGPAEFGGGANAFAEAAPNVHTRVVRVLTEHAPANYDVGMECTHHGPTDVGRPSLFVELGSSEEEWNDPAGARAVAKAILDLDGTDPHRERQVVGFGGGHYVPRFERVVRETDWAVGHVGADWALDAMGAAENHEKVIERAFERSGATRAVVEGTKPELRSVVEDLGYRVVSETWLRETTGVPLAFVAHAEDELGTVDDGLRFGEPARTDGDGVGGAVLERLPSELVAEAEGIDREGAHAVVERHALGFDTHESGTRLADRVLLARADDRDSIVEGFADLLEGKYASVERHDGELVARETAFDPAAAREAGVPEGPEFGALADGEAVTVDGRTIPPEAVHAEHVRRFARRE</sequence>
<dbReference type="NCBIfam" id="NF011435">
    <property type="entry name" value="PRK14866.1-1"/>
    <property type="match status" value="1"/>
</dbReference>
<dbReference type="RefSeq" id="WP_007692302.1">
    <property type="nucleotide sequence ID" value="NZ_AJRK01000375.1"/>
</dbReference>
<dbReference type="PANTHER" id="PTHR34667:SF1">
    <property type="entry name" value="D-AMINOACYL-TRNA DEACYLASE"/>
    <property type="match status" value="1"/>
</dbReference>
<dbReference type="PANTHER" id="PTHR34667">
    <property type="entry name" value="D-AMINOACYL-TRNA DEACYLASE"/>
    <property type="match status" value="1"/>
</dbReference>
<evidence type="ECO:0000256" key="1">
    <source>
        <dbReference type="ARBA" id="ARBA00022723"/>
    </source>
</evidence>
<comment type="subunit">
    <text evidence="4">Monomer.</text>
</comment>
<dbReference type="HAMAP" id="MF_00562">
    <property type="entry name" value="Deacylase_DtdA"/>
    <property type="match status" value="1"/>
</dbReference>
<comment type="function">
    <text evidence="4">D-aminoacyl-tRNA deacylase with broad substrate specificity. By recycling D-aminoacyl-tRNA to D-amino acids and free tRNA molecules, this enzyme counteracts the toxicity associated with the formation of D-aminoacyl-tRNA entities in vivo.</text>
</comment>
<accession>M0M0Q1</accession>
<evidence type="ECO:0000256" key="2">
    <source>
        <dbReference type="ARBA" id="ARBA00022801"/>
    </source>
</evidence>
<dbReference type="GO" id="GO:0008270">
    <property type="term" value="F:zinc ion binding"/>
    <property type="evidence" value="ECO:0007669"/>
    <property type="project" value="UniProtKB-UniRule"/>
</dbReference>
<evidence type="ECO:0000256" key="3">
    <source>
        <dbReference type="ARBA" id="ARBA00022833"/>
    </source>
</evidence>
<dbReference type="Gene3D" id="3.40.50.10700">
    <property type="entry name" value="AF0625-like"/>
    <property type="match status" value="1"/>
</dbReference>
<keyword evidence="1 4" id="KW-0479">Metal-binding</keyword>
<reference evidence="5 6" key="1">
    <citation type="journal article" date="2014" name="PLoS Genet.">
        <title>Phylogenetically driven sequencing of extremely halophilic archaea reveals strategies for static and dynamic osmo-response.</title>
        <authorList>
            <person name="Becker E.A."/>
            <person name="Seitzer P.M."/>
            <person name="Tritt A."/>
            <person name="Larsen D."/>
            <person name="Krusor M."/>
            <person name="Yao A.I."/>
            <person name="Wu D."/>
            <person name="Madern D."/>
            <person name="Eisen J.A."/>
            <person name="Darling A.E."/>
            <person name="Facciotti M.T."/>
        </authorList>
    </citation>
    <scope>NUCLEOTIDE SEQUENCE [LARGE SCALE GENOMIC DNA]</scope>
    <source>
        <strain evidence="5 6">100A6</strain>
    </source>
</reference>
<evidence type="ECO:0000313" key="6">
    <source>
        <dbReference type="Proteomes" id="UP000011566"/>
    </source>
</evidence>
<dbReference type="SUPFAM" id="SSF142535">
    <property type="entry name" value="AF0625-like"/>
    <property type="match status" value="1"/>
</dbReference>
<dbReference type="AlphaFoldDB" id="M0M0Q1"/>
<keyword evidence="6" id="KW-1185">Reference proteome</keyword>
<dbReference type="Pfam" id="PF04414">
    <property type="entry name" value="tRNA_deacylase"/>
    <property type="match status" value="1"/>
</dbReference>
<dbReference type="eggNOG" id="arCOG01616">
    <property type="taxonomic scope" value="Archaea"/>
</dbReference>
<dbReference type="InterPro" id="IPR007508">
    <property type="entry name" value="DtdA"/>
</dbReference>
<dbReference type="EC" id="3.1.1.96" evidence="4"/>
<dbReference type="GO" id="GO:0051499">
    <property type="term" value="F:D-aminoacyl-tRNA deacylase activity"/>
    <property type="evidence" value="ECO:0007669"/>
    <property type="project" value="UniProtKB-UniRule"/>
</dbReference>
<organism evidence="5 6">
    <name type="scientific">Halococcus hamelinensis 100A6</name>
    <dbReference type="NCBI Taxonomy" id="1132509"/>
    <lineage>
        <taxon>Archaea</taxon>
        <taxon>Methanobacteriati</taxon>
        <taxon>Methanobacteriota</taxon>
        <taxon>Stenosarchaea group</taxon>
        <taxon>Halobacteria</taxon>
        <taxon>Halobacteriales</taxon>
        <taxon>Halococcaceae</taxon>
        <taxon>Halococcus</taxon>
    </lineage>
</organism>
<evidence type="ECO:0000256" key="4">
    <source>
        <dbReference type="HAMAP-Rule" id="MF_00562"/>
    </source>
</evidence>
<dbReference type="GO" id="GO:0019478">
    <property type="term" value="P:D-amino acid catabolic process"/>
    <property type="evidence" value="ECO:0007669"/>
    <property type="project" value="UniProtKB-UniRule"/>
</dbReference>
<keyword evidence="2 4" id="KW-0378">Hydrolase</keyword>
<keyword evidence="3 4" id="KW-0862">Zinc</keyword>
<dbReference type="OrthoDB" id="9863at2157"/>
<comment type="catalytic activity">
    <reaction evidence="4">
        <text>a D-aminoacyl-tRNA + H2O = a tRNA + a D-alpha-amino acid + H(+)</text>
        <dbReference type="Rhea" id="RHEA:13953"/>
        <dbReference type="Rhea" id="RHEA-COMP:10123"/>
        <dbReference type="Rhea" id="RHEA-COMP:10124"/>
        <dbReference type="ChEBI" id="CHEBI:15377"/>
        <dbReference type="ChEBI" id="CHEBI:15378"/>
        <dbReference type="ChEBI" id="CHEBI:59871"/>
        <dbReference type="ChEBI" id="CHEBI:78442"/>
        <dbReference type="ChEBI" id="CHEBI:79333"/>
        <dbReference type="EC" id="3.1.1.96"/>
    </reaction>
</comment>
<dbReference type="InterPro" id="IPR018033">
    <property type="entry name" value="Deacylase_DtdA_archaea"/>
</dbReference>
<dbReference type="PATRIC" id="fig|1132509.6.peg.1602"/>
<evidence type="ECO:0000313" key="5">
    <source>
        <dbReference type="EMBL" id="EMA39256.1"/>
    </source>
</evidence>
<dbReference type="EMBL" id="AOMB01000020">
    <property type="protein sequence ID" value="EMA39256.1"/>
    <property type="molecule type" value="Genomic_DNA"/>
</dbReference>
<comment type="catalytic activity">
    <reaction evidence="4">
        <text>glycyl-tRNA(Ala) + H2O = tRNA(Ala) + glycine + H(+)</text>
        <dbReference type="Rhea" id="RHEA:53744"/>
        <dbReference type="Rhea" id="RHEA-COMP:9657"/>
        <dbReference type="Rhea" id="RHEA-COMP:13640"/>
        <dbReference type="ChEBI" id="CHEBI:15377"/>
        <dbReference type="ChEBI" id="CHEBI:15378"/>
        <dbReference type="ChEBI" id="CHEBI:57305"/>
        <dbReference type="ChEBI" id="CHEBI:78442"/>
        <dbReference type="ChEBI" id="CHEBI:78522"/>
        <dbReference type="EC" id="3.1.1.96"/>
    </reaction>
</comment>
<dbReference type="GO" id="GO:0106026">
    <property type="term" value="F:Gly-tRNA(Ala) deacylase activity"/>
    <property type="evidence" value="ECO:0007669"/>
    <property type="project" value="RHEA"/>
</dbReference>
<protein>
    <recommendedName>
        <fullName evidence="4">D-aminoacyl-tRNA deacylase</fullName>
        <ecNumber evidence="4">3.1.1.96</ecNumber>
    </recommendedName>
</protein>
<comment type="cofactor">
    <cofactor evidence="4">
        <name>Zn(2+)</name>
        <dbReference type="ChEBI" id="CHEBI:29105"/>
    </cofactor>
    <text evidence="4">Binds 2 Zn(2+) ions per subunit.</text>
</comment>
<dbReference type="Proteomes" id="UP000011566">
    <property type="component" value="Unassembled WGS sequence"/>
</dbReference>
<comment type="caution">
    <text evidence="5">The sequence shown here is derived from an EMBL/GenBank/DDBJ whole genome shotgun (WGS) entry which is preliminary data.</text>
</comment>